<dbReference type="AlphaFoldDB" id="A0A1I1ZT04"/>
<proteinExistence type="predicted"/>
<gene>
    <name evidence="2" type="ORF">SAMN04487969_10266</name>
</gene>
<protein>
    <submittedName>
        <fullName evidence="2">Spore germination protein PC</fullName>
    </submittedName>
</protein>
<evidence type="ECO:0000313" key="3">
    <source>
        <dbReference type="Proteomes" id="UP000183410"/>
    </source>
</evidence>
<dbReference type="EMBL" id="FONN01000002">
    <property type="protein sequence ID" value="SFE34775.1"/>
    <property type="molecule type" value="Genomic_DNA"/>
</dbReference>
<evidence type="ECO:0000256" key="1">
    <source>
        <dbReference type="SAM" id="Coils"/>
    </source>
</evidence>
<dbReference type="OrthoDB" id="2991331at2"/>
<dbReference type="Pfam" id="PF10737">
    <property type="entry name" value="GerPC"/>
    <property type="match status" value="1"/>
</dbReference>
<sequence length="219" mass="24842">MQQQPNQLSPWQAWSLDVAKQLQCQQESIASLERQLAAICEQLKKLEAKPTYNVENLQYHFDQLKVEKLEGTLNIGMTPQGTPDMNGDIEQMAVSKPLVYPAPPNDAAQPSDPYAPIQNDLNQYIDNEGAQKLMQMEKQFCMPLDPHHRRLILSDIRSQMPARIQYYARSLPRQDGVSEETAAQQIRAEVFAKTARDADAAMLQYMQQLQNGGVREAND</sequence>
<dbReference type="Proteomes" id="UP000183410">
    <property type="component" value="Unassembled WGS sequence"/>
</dbReference>
<dbReference type="RefSeq" id="WP_046229875.1">
    <property type="nucleotide sequence ID" value="NZ_FONN01000002.1"/>
</dbReference>
<keyword evidence="1" id="KW-0175">Coiled coil</keyword>
<evidence type="ECO:0000313" key="2">
    <source>
        <dbReference type="EMBL" id="SFE34775.1"/>
    </source>
</evidence>
<name>A0A1I1ZT04_9BACL</name>
<feature type="coiled-coil region" evidence="1">
    <location>
        <begin position="22"/>
        <end position="49"/>
    </location>
</feature>
<organism evidence="2 3">
    <name type="scientific">Paenibacillus algorifonticola</name>
    <dbReference type="NCBI Taxonomy" id="684063"/>
    <lineage>
        <taxon>Bacteria</taxon>
        <taxon>Bacillati</taxon>
        <taxon>Bacillota</taxon>
        <taxon>Bacilli</taxon>
        <taxon>Bacillales</taxon>
        <taxon>Paenibacillaceae</taxon>
        <taxon>Paenibacillus</taxon>
    </lineage>
</organism>
<accession>A0A1I1ZT04</accession>
<dbReference type="InterPro" id="IPR019673">
    <property type="entry name" value="Spore_germination_GerPC"/>
</dbReference>
<keyword evidence="3" id="KW-1185">Reference proteome</keyword>
<reference evidence="3" key="1">
    <citation type="submission" date="2016-10" db="EMBL/GenBank/DDBJ databases">
        <authorList>
            <person name="Varghese N."/>
            <person name="Submissions S."/>
        </authorList>
    </citation>
    <scope>NUCLEOTIDE SEQUENCE [LARGE SCALE GENOMIC DNA]</scope>
    <source>
        <strain evidence="3">CGMCC 1.10223</strain>
    </source>
</reference>